<dbReference type="RefSeq" id="WP_153482489.1">
    <property type="nucleotide sequence ID" value="NZ_VWNA01000001.1"/>
</dbReference>
<dbReference type="NCBIfam" id="NF002696">
    <property type="entry name" value="PRK02487.1-5"/>
    <property type="match status" value="1"/>
</dbReference>
<dbReference type="HAMAP" id="MF_00761">
    <property type="entry name" value="UPF0303"/>
    <property type="match status" value="1"/>
</dbReference>
<protein>
    <recommendedName>
        <fullName evidence="1">UPF0303 protein F0357_13280</fullName>
    </recommendedName>
</protein>
<organism evidence="2 3">
    <name type="scientific">Segnochrobactrum spirostomi</name>
    <dbReference type="NCBI Taxonomy" id="2608987"/>
    <lineage>
        <taxon>Bacteria</taxon>
        <taxon>Pseudomonadati</taxon>
        <taxon>Pseudomonadota</taxon>
        <taxon>Alphaproteobacteria</taxon>
        <taxon>Hyphomicrobiales</taxon>
        <taxon>Segnochrobactraceae</taxon>
        <taxon>Segnochrobactrum</taxon>
    </lineage>
</organism>
<name>A0A6A7Y3D5_9HYPH</name>
<dbReference type="PIRSF" id="PIRSF008757">
    <property type="entry name" value="UCP008757"/>
    <property type="match status" value="1"/>
</dbReference>
<gene>
    <name evidence="2" type="ORF">F0357_13280</name>
</gene>
<sequence>MTQHPDAIERDLAVIADQEARLVFETFGPATAWDIGCRLKVRAEEKGLGVTIDIRTATRPLFHVALDGTSPDNTDWARRKSNVVLHFGRSSYRIGLALARRGSDLVAEQGLALRDYASHGGSFPINLRGTGCIGAITVSGLPQRDDHALVVEVLAEALGFSPAEFALPAR</sequence>
<comment type="similarity">
    <text evidence="1">Belongs to the UPF0303 family.</text>
</comment>
<comment type="caution">
    <text evidence="2">The sequence shown here is derived from an EMBL/GenBank/DDBJ whole genome shotgun (WGS) entry which is preliminary data.</text>
</comment>
<dbReference type="Pfam" id="PF03928">
    <property type="entry name" value="HbpS-like"/>
    <property type="match status" value="1"/>
</dbReference>
<dbReference type="InterPro" id="IPR005624">
    <property type="entry name" value="PduO/GlcC-like"/>
</dbReference>
<evidence type="ECO:0000313" key="2">
    <source>
        <dbReference type="EMBL" id="MQT13593.1"/>
    </source>
</evidence>
<dbReference type="PANTHER" id="PTHR28255">
    <property type="match status" value="1"/>
</dbReference>
<dbReference type="SUPFAM" id="SSF143744">
    <property type="entry name" value="GlcG-like"/>
    <property type="match status" value="1"/>
</dbReference>
<accession>A0A6A7Y3D5</accession>
<evidence type="ECO:0000313" key="3">
    <source>
        <dbReference type="Proteomes" id="UP000332515"/>
    </source>
</evidence>
<proteinExistence type="inferred from homology"/>
<evidence type="ECO:0000256" key="1">
    <source>
        <dbReference type="HAMAP-Rule" id="MF_00761"/>
    </source>
</evidence>
<dbReference type="InterPro" id="IPR038084">
    <property type="entry name" value="PduO/GlcC-like_sf"/>
</dbReference>
<dbReference type="AlphaFoldDB" id="A0A6A7Y3D5"/>
<dbReference type="InterPro" id="IPR010371">
    <property type="entry name" value="YBR137W-like"/>
</dbReference>
<reference evidence="2 3" key="1">
    <citation type="submission" date="2019-09" db="EMBL/GenBank/DDBJ databases">
        <title>Segnochrobactrum spirostomi gen. nov., sp. nov., isolated from the ciliate Spirostomum cf. yagiui and description of a novel family, Segnochrobactraceae fam. nov. within the order Rhizobiales of the class Alphaproteobacteria.</title>
        <authorList>
            <person name="Akter S."/>
            <person name="Shazib S.U.A."/>
            <person name="Shin M.K."/>
        </authorList>
    </citation>
    <scope>NUCLEOTIDE SEQUENCE [LARGE SCALE GENOMIC DNA]</scope>
    <source>
        <strain evidence="2 3">Sp-1</strain>
    </source>
</reference>
<dbReference type="PANTHER" id="PTHR28255:SF1">
    <property type="entry name" value="UPF0303 PROTEIN YBR137W"/>
    <property type="match status" value="1"/>
</dbReference>
<keyword evidence="3" id="KW-1185">Reference proteome</keyword>
<dbReference type="Gene3D" id="3.30.450.150">
    <property type="entry name" value="Haem-degrading domain"/>
    <property type="match status" value="1"/>
</dbReference>
<dbReference type="EMBL" id="VWNA01000001">
    <property type="protein sequence ID" value="MQT13593.1"/>
    <property type="molecule type" value="Genomic_DNA"/>
</dbReference>
<dbReference type="Proteomes" id="UP000332515">
    <property type="component" value="Unassembled WGS sequence"/>
</dbReference>